<keyword evidence="1" id="KW-0472">Membrane</keyword>
<evidence type="ECO:0000313" key="3">
    <source>
        <dbReference type="Proteomes" id="UP001597215"/>
    </source>
</evidence>
<reference evidence="3" key="1">
    <citation type="journal article" date="2019" name="Int. J. Syst. Evol. Microbiol.">
        <title>The Global Catalogue of Microorganisms (GCM) 10K type strain sequencing project: providing services to taxonomists for standard genome sequencing and annotation.</title>
        <authorList>
            <consortium name="The Broad Institute Genomics Platform"/>
            <consortium name="The Broad Institute Genome Sequencing Center for Infectious Disease"/>
            <person name="Wu L."/>
            <person name="Ma J."/>
        </authorList>
    </citation>
    <scope>NUCLEOTIDE SEQUENCE [LARGE SCALE GENOMIC DNA]</scope>
    <source>
        <strain evidence="3">CGMCC 1.12449</strain>
    </source>
</reference>
<sequence>METRLIIAYSLIALMAVLATIGGVAFRRSQSRKQRRDQGRGDY</sequence>
<name>A0ABW4MEW0_9SPHN</name>
<dbReference type="Proteomes" id="UP001597215">
    <property type="component" value="Unassembled WGS sequence"/>
</dbReference>
<keyword evidence="1" id="KW-0812">Transmembrane</keyword>
<evidence type="ECO:0000313" key="2">
    <source>
        <dbReference type="EMBL" id="MFD1766869.1"/>
    </source>
</evidence>
<keyword evidence="1" id="KW-1133">Transmembrane helix</keyword>
<evidence type="ECO:0008006" key="4">
    <source>
        <dbReference type="Google" id="ProtNLM"/>
    </source>
</evidence>
<gene>
    <name evidence="2" type="ORF">ACFSAG_08445</name>
</gene>
<organism evidence="2 3">
    <name type="scientific">Sphingorhabdus buctiana</name>
    <dbReference type="NCBI Taxonomy" id="1508805"/>
    <lineage>
        <taxon>Bacteria</taxon>
        <taxon>Pseudomonadati</taxon>
        <taxon>Pseudomonadota</taxon>
        <taxon>Alphaproteobacteria</taxon>
        <taxon>Sphingomonadales</taxon>
        <taxon>Sphingomonadaceae</taxon>
        <taxon>Sphingorhabdus</taxon>
    </lineage>
</organism>
<proteinExistence type="predicted"/>
<feature type="transmembrane region" description="Helical" evidence="1">
    <location>
        <begin position="6"/>
        <end position="26"/>
    </location>
</feature>
<keyword evidence="3" id="KW-1185">Reference proteome</keyword>
<comment type="caution">
    <text evidence="2">The sequence shown here is derived from an EMBL/GenBank/DDBJ whole genome shotgun (WGS) entry which is preliminary data.</text>
</comment>
<accession>A0ABW4MEW0</accession>
<protein>
    <recommendedName>
        <fullName evidence="4">LPXTG cell wall anchor domain-containing protein</fullName>
    </recommendedName>
</protein>
<evidence type="ECO:0000256" key="1">
    <source>
        <dbReference type="SAM" id="Phobius"/>
    </source>
</evidence>
<dbReference type="EMBL" id="JBHUEL010000008">
    <property type="protein sequence ID" value="MFD1766869.1"/>
    <property type="molecule type" value="Genomic_DNA"/>
</dbReference>
<dbReference type="RefSeq" id="WP_374614862.1">
    <property type="nucleotide sequence ID" value="NZ_JBHUEL010000008.1"/>
</dbReference>